<evidence type="ECO:0000313" key="2">
    <source>
        <dbReference type="Proteomes" id="UP000887013"/>
    </source>
</evidence>
<evidence type="ECO:0000313" key="1">
    <source>
        <dbReference type="EMBL" id="GFU51360.1"/>
    </source>
</evidence>
<dbReference type="EMBL" id="BMAW01038217">
    <property type="protein sequence ID" value="GFU51360.1"/>
    <property type="molecule type" value="Genomic_DNA"/>
</dbReference>
<dbReference type="OrthoDB" id="6480243at2759"/>
<dbReference type="Proteomes" id="UP000887013">
    <property type="component" value="Unassembled WGS sequence"/>
</dbReference>
<protein>
    <recommendedName>
        <fullName evidence="3">RNA-directed DNA polymerase from mobile element jockey</fullName>
    </recommendedName>
</protein>
<proteinExistence type="predicted"/>
<gene>
    <name evidence="1" type="ORF">NPIL_287011</name>
</gene>
<dbReference type="AlphaFoldDB" id="A0A8X6R6N3"/>
<evidence type="ECO:0008006" key="3">
    <source>
        <dbReference type="Google" id="ProtNLM"/>
    </source>
</evidence>
<accession>A0A8X6R6N3</accession>
<reference evidence="1" key="1">
    <citation type="submission" date="2020-08" db="EMBL/GenBank/DDBJ databases">
        <title>Multicomponent nature underlies the extraordinary mechanical properties of spider dragline silk.</title>
        <authorList>
            <person name="Kono N."/>
            <person name="Nakamura H."/>
            <person name="Mori M."/>
            <person name="Yoshida Y."/>
            <person name="Ohtoshi R."/>
            <person name="Malay A.D."/>
            <person name="Moran D.A.P."/>
            <person name="Tomita M."/>
            <person name="Numata K."/>
            <person name="Arakawa K."/>
        </authorList>
    </citation>
    <scope>NUCLEOTIDE SEQUENCE</scope>
</reference>
<organism evidence="1 2">
    <name type="scientific">Nephila pilipes</name>
    <name type="common">Giant wood spider</name>
    <name type="synonym">Nephila maculata</name>
    <dbReference type="NCBI Taxonomy" id="299642"/>
    <lineage>
        <taxon>Eukaryota</taxon>
        <taxon>Metazoa</taxon>
        <taxon>Ecdysozoa</taxon>
        <taxon>Arthropoda</taxon>
        <taxon>Chelicerata</taxon>
        <taxon>Arachnida</taxon>
        <taxon>Araneae</taxon>
        <taxon>Araneomorphae</taxon>
        <taxon>Entelegynae</taxon>
        <taxon>Araneoidea</taxon>
        <taxon>Nephilidae</taxon>
        <taxon>Nephila</taxon>
    </lineage>
</organism>
<name>A0A8X6R6N3_NEPPI</name>
<sequence length="151" mass="17160">MWYLLGLKILYSYNTVIRPVLEYASPIWTPTSTSAKQKLDSVQQKASKIIIGVVSSINNKDLDRLKRVSTLQYDKEIRRNIQMGHSSLDYLPEPIIPKMPPGNPRFCLDLLQPSSKKEDPKVLKQKDLDTINLLLKAVAYTDGSSDKSLNR</sequence>
<comment type="caution">
    <text evidence="1">The sequence shown here is derived from an EMBL/GenBank/DDBJ whole genome shotgun (WGS) entry which is preliminary data.</text>
</comment>
<keyword evidence="2" id="KW-1185">Reference proteome</keyword>